<evidence type="ECO:0000313" key="4">
    <source>
        <dbReference type="Proteomes" id="UP000271087"/>
    </source>
</evidence>
<dbReference type="AlphaFoldDB" id="A0A3P7KKY5"/>
<evidence type="ECO:0000256" key="1">
    <source>
        <dbReference type="SAM" id="Coils"/>
    </source>
</evidence>
<accession>A0A3P7KKY5</accession>
<protein>
    <recommendedName>
        <fullName evidence="2">Nuclear anchorage protein 1 spectrin repeat domain-containing protein</fullName>
    </recommendedName>
</protein>
<dbReference type="InterPro" id="IPR057133">
    <property type="entry name" value="Spectrin_Anc-1_2"/>
</dbReference>
<evidence type="ECO:0000313" key="3">
    <source>
        <dbReference type="EMBL" id="VDN05155.1"/>
    </source>
</evidence>
<gene>
    <name evidence="3" type="ORF">NOO_LOCUS13753</name>
</gene>
<feature type="non-terminal residue" evidence="3">
    <location>
        <position position="96"/>
    </location>
</feature>
<name>A0A3P7KKY5_ONCOC</name>
<keyword evidence="4" id="KW-1185">Reference proteome</keyword>
<reference evidence="3 4" key="1">
    <citation type="submission" date="2018-08" db="EMBL/GenBank/DDBJ databases">
        <authorList>
            <person name="Laetsch R D."/>
            <person name="Stevens L."/>
            <person name="Kumar S."/>
            <person name="Blaxter L. M."/>
        </authorList>
    </citation>
    <scope>NUCLEOTIDE SEQUENCE [LARGE SCALE GENOMIC DNA]</scope>
</reference>
<proteinExistence type="predicted"/>
<feature type="non-terminal residue" evidence="3">
    <location>
        <position position="1"/>
    </location>
</feature>
<feature type="domain" description="Nuclear anchorage protein 1 spectrin repeat" evidence="2">
    <location>
        <begin position="2"/>
        <end position="56"/>
    </location>
</feature>
<sequence length="96" mass="11218">DKFANLERLKNKIGDADERNLDVEKITERQNLLRTIEEALNHLKIDREMIEKRISDLRAAEKMHENCNHLCNELNALIKEGEKVLNDAEAFPTIYT</sequence>
<keyword evidence="1" id="KW-0175">Coiled coil</keyword>
<organism evidence="3 4">
    <name type="scientific">Onchocerca ochengi</name>
    <name type="common">Filarial nematode worm</name>
    <dbReference type="NCBI Taxonomy" id="42157"/>
    <lineage>
        <taxon>Eukaryota</taxon>
        <taxon>Metazoa</taxon>
        <taxon>Ecdysozoa</taxon>
        <taxon>Nematoda</taxon>
        <taxon>Chromadorea</taxon>
        <taxon>Rhabditida</taxon>
        <taxon>Spirurina</taxon>
        <taxon>Spiruromorpha</taxon>
        <taxon>Filarioidea</taxon>
        <taxon>Onchocercidae</taxon>
        <taxon>Onchocerca</taxon>
    </lineage>
</organism>
<dbReference type="Pfam" id="PF24615">
    <property type="entry name" value="Spectrin_Anc-1_2"/>
    <property type="match status" value="1"/>
</dbReference>
<feature type="coiled-coil region" evidence="1">
    <location>
        <begin position="6"/>
        <end position="80"/>
    </location>
</feature>
<evidence type="ECO:0000259" key="2">
    <source>
        <dbReference type="Pfam" id="PF24615"/>
    </source>
</evidence>
<dbReference type="Proteomes" id="UP000271087">
    <property type="component" value="Unassembled WGS sequence"/>
</dbReference>
<dbReference type="EMBL" id="UYRW01018420">
    <property type="protein sequence ID" value="VDN05155.1"/>
    <property type="molecule type" value="Genomic_DNA"/>
</dbReference>